<keyword evidence="3 8" id="KW-0999">Mitochondrion inner membrane</keyword>
<reference evidence="11" key="1">
    <citation type="submission" date="2023-02" db="EMBL/GenBank/DDBJ databases">
        <authorList>
            <person name="Palmer J.M."/>
        </authorList>
    </citation>
    <scope>NUCLEOTIDE SEQUENCE</scope>
    <source>
        <strain evidence="11">FW57</strain>
    </source>
</reference>
<proteinExistence type="inferred from homology"/>
<comment type="similarity">
    <text evidence="2 8">Belongs to the small Tim family.</text>
</comment>
<dbReference type="InterPro" id="IPR035427">
    <property type="entry name" value="Tim10-like_dom_sf"/>
</dbReference>
<sequence length="103" mass="11391">MSSTDFNIDQSDLEKLNDKDKAELRQFFSNEEHRARIQARICWKKCISASSTAAPTGSSLFRGGGSGSGKLDGTEQTCLANCVDRFMDANLATMKHLANMRQQ</sequence>
<dbReference type="GO" id="GO:0015031">
    <property type="term" value="P:protein transport"/>
    <property type="evidence" value="ECO:0007669"/>
    <property type="project" value="UniProtKB-KW"/>
</dbReference>
<name>A0AAD4EZR7_9PEZI</name>
<evidence type="ECO:0000256" key="7">
    <source>
        <dbReference type="ARBA" id="ARBA00023186"/>
    </source>
</evidence>
<evidence type="ECO:0000256" key="2">
    <source>
        <dbReference type="ARBA" id="ARBA00006720"/>
    </source>
</evidence>
<feature type="region of interest" description="Disordered" evidence="9">
    <location>
        <begin position="51"/>
        <end position="70"/>
    </location>
</feature>
<keyword evidence="12" id="KW-1185">Reference proteome</keyword>
<protein>
    <recommendedName>
        <fullName evidence="8">Mitochondrial import inner membrane translocase subunit</fullName>
    </recommendedName>
</protein>
<dbReference type="EMBL" id="JAHCVI010000001">
    <property type="protein sequence ID" value="KAG7290504.1"/>
    <property type="molecule type" value="Genomic_DNA"/>
</dbReference>
<evidence type="ECO:0000256" key="6">
    <source>
        <dbReference type="ARBA" id="ARBA00023157"/>
    </source>
</evidence>
<evidence type="ECO:0000313" key="11">
    <source>
        <dbReference type="EMBL" id="KAG7290504.1"/>
    </source>
</evidence>
<comment type="caution">
    <text evidence="11">The sequence shown here is derived from an EMBL/GenBank/DDBJ whole genome shotgun (WGS) entry which is preliminary data.</text>
</comment>
<evidence type="ECO:0000313" key="12">
    <source>
        <dbReference type="Proteomes" id="UP001197093"/>
    </source>
</evidence>
<feature type="compositionally biased region" description="Low complexity" evidence="9">
    <location>
        <begin position="51"/>
        <end position="61"/>
    </location>
</feature>
<keyword evidence="4 8" id="KW-0653">Protein transport</keyword>
<evidence type="ECO:0000256" key="3">
    <source>
        <dbReference type="ARBA" id="ARBA00022792"/>
    </source>
</evidence>
<comment type="subunit">
    <text evidence="8">Heterohexamer.</text>
</comment>
<comment type="function">
    <text evidence="8">Mitochondrial intermembrane chaperone that participates in the import and insertion of some multi-pass transmembrane proteins into the mitochondrial inner membrane. Also required for the transfer of beta-barrel precursors from the TOM complex to the sorting and assembly machinery (SAM complex) of the outer membrane. Acts as a chaperone-like protein that protects the hydrophobic precursors from aggregation and guide them through the mitochondrial intermembrane space.</text>
</comment>
<keyword evidence="6 8" id="KW-1015">Disulfide bond</keyword>
<keyword evidence="5 8" id="KW-0811">Translocation</keyword>
<accession>A0AAD4EZR7</accession>
<comment type="subcellular location">
    <subcellularLocation>
        <location evidence="1 8">Mitochondrion inner membrane</location>
        <topology evidence="1 8">Peripheral membrane protein</topology>
        <orientation evidence="1 8">Intermembrane side</orientation>
    </subcellularLocation>
</comment>
<feature type="domain" description="Tim10-like" evidence="10">
    <location>
        <begin position="41"/>
        <end position="98"/>
    </location>
</feature>
<keyword evidence="8" id="KW-0813">Transport</keyword>
<dbReference type="Pfam" id="PF02953">
    <property type="entry name" value="zf-Tim10_DDP"/>
    <property type="match status" value="1"/>
</dbReference>
<gene>
    <name evidence="11" type="ORF">NEMBOFW57_000506</name>
</gene>
<dbReference type="SUPFAM" id="SSF144122">
    <property type="entry name" value="Tim10-like"/>
    <property type="match status" value="1"/>
</dbReference>
<evidence type="ECO:0000256" key="9">
    <source>
        <dbReference type="SAM" id="MobiDB-lite"/>
    </source>
</evidence>
<evidence type="ECO:0000256" key="5">
    <source>
        <dbReference type="ARBA" id="ARBA00023010"/>
    </source>
</evidence>
<dbReference type="GO" id="GO:0005743">
    <property type="term" value="C:mitochondrial inner membrane"/>
    <property type="evidence" value="ECO:0007669"/>
    <property type="project" value="UniProtKB-SubCell"/>
</dbReference>
<keyword evidence="3 8" id="KW-0472">Membrane</keyword>
<evidence type="ECO:0000256" key="1">
    <source>
        <dbReference type="ARBA" id="ARBA00004137"/>
    </source>
</evidence>
<dbReference type="Proteomes" id="UP001197093">
    <property type="component" value="Unassembled WGS sequence"/>
</dbReference>
<dbReference type="Gene3D" id="1.10.287.810">
    <property type="entry name" value="Mitochondrial import inner membrane translocase subunit tim13 like domains"/>
    <property type="match status" value="1"/>
</dbReference>
<comment type="domain">
    <text evidence="8">The twin CX3C motif contains 4 conserved Cys residues that form 2 disulfide bonds in the mitochondrial intermembrane space.</text>
</comment>
<organism evidence="11 12">
    <name type="scientific">Staphylotrichum longicolle</name>
    <dbReference type="NCBI Taxonomy" id="669026"/>
    <lineage>
        <taxon>Eukaryota</taxon>
        <taxon>Fungi</taxon>
        <taxon>Dikarya</taxon>
        <taxon>Ascomycota</taxon>
        <taxon>Pezizomycotina</taxon>
        <taxon>Sordariomycetes</taxon>
        <taxon>Sordariomycetidae</taxon>
        <taxon>Sordariales</taxon>
        <taxon>Chaetomiaceae</taxon>
        <taxon>Staphylotrichum</taxon>
    </lineage>
</organism>
<keyword evidence="8" id="KW-0496">Mitochondrion</keyword>
<keyword evidence="7 8" id="KW-0143">Chaperone</keyword>
<evidence type="ECO:0000256" key="4">
    <source>
        <dbReference type="ARBA" id="ARBA00022927"/>
    </source>
</evidence>
<evidence type="ECO:0000259" key="10">
    <source>
        <dbReference type="Pfam" id="PF02953"/>
    </source>
</evidence>
<dbReference type="InterPro" id="IPR004217">
    <property type="entry name" value="Tim10-like"/>
</dbReference>
<evidence type="ECO:0000256" key="8">
    <source>
        <dbReference type="RuleBase" id="RU367043"/>
    </source>
</evidence>
<dbReference type="AlphaFoldDB" id="A0AAD4EZR7"/>